<feature type="compositionally biased region" description="Acidic residues" evidence="3">
    <location>
        <begin position="356"/>
        <end position="367"/>
    </location>
</feature>
<feature type="compositionally biased region" description="Basic and acidic residues" evidence="3">
    <location>
        <begin position="306"/>
        <end position="322"/>
    </location>
</feature>
<keyword evidence="2" id="KW-0067">ATP-binding</keyword>
<organism evidence="6 7">
    <name type="scientific">Pinctada imbricata</name>
    <name type="common">Atlantic pearl-oyster</name>
    <name type="synonym">Pinctada martensii</name>
    <dbReference type="NCBI Taxonomy" id="66713"/>
    <lineage>
        <taxon>Eukaryota</taxon>
        <taxon>Metazoa</taxon>
        <taxon>Spiralia</taxon>
        <taxon>Lophotrochozoa</taxon>
        <taxon>Mollusca</taxon>
        <taxon>Bivalvia</taxon>
        <taxon>Autobranchia</taxon>
        <taxon>Pteriomorphia</taxon>
        <taxon>Pterioida</taxon>
        <taxon>Pterioidea</taxon>
        <taxon>Pteriidae</taxon>
        <taxon>Pinctada</taxon>
    </lineage>
</organism>
<feature type="domain" description="DNA helicase B winged helix" evidence="5">
    <location>
        <begin position="110"/>
        <end position="208"/>
    </location>
</feature>
<protein>
    <recommendedName>
        <fullName evidence="8">UvrD-like helicase C-terminal domain-containing protein</fullName>
    </recommendedName>
</protein>
<evidence type="ECO:0000259" key="4">
    <source>
        <dbReference type="Pfam" id="PF13538"/>
    </source>
</evidence>
<feature type="compositionally biased region" description="Polar residues" evidence="3">
    <location>
        <begin position="327"/>
        <end position="337"/>
    </location>
</feature>
<feature type="domain" description="UvrD-like helicase C-terminal" evidence="4">
    <location>
        <begin position="729"/>
        <end position="776"/>
    </location>
</feature>
<dbReference type="Pfam" id="PF25894">
    <property type="entry name" value="WHD_HELB"/>
    <property type="match status" value="1"/>
</dbReference>
<name>A0AA89BW12_PINIB</name>
<dbReference type="SUPFAM" id="SSF52540">
    <property type="entry name" value="P-loop containing nucleoside triphosphate hydrolases"/>
    <property type="match status" value="2"/>
</dbReference>
<dbReference type="InterPro" id="IPR050534">
    <property type="entry name" value="Coronavir_polyprotein_1ab"/>
</dbReference>
<sequence length="815" mass="93607">MKYEKKWNERKSKPRKQEPVYGVFRLLENDEPDDSDDEDEDDVQFLNFQEMNSMNHGKTFVEGRRQKELKEGQYVCKAIKFTKLFYLLPQLLPMQFLSIIDLPNKDLAALEKDIEERPWVFGFKKFLSKDHHILGCEAPYEAFELSGLVDKIEQPYKDALIVYDFLKMNCRDGHTCGKADYVKSELRNYIRGFDAAVAFLTRNKIVKVLTINRVNWIFLHHLYHAEKMIAKYVDKMFRYQLDKPWILDAEFQSDVFNNIRSDPDQMKAAKALTQLPVVVISGKGGCGKTTVVTKVMSNCDLILPDHLDPSKGDKEGENRELSEPTDGGNNTVTSSVGGVQDSEWDTQDIPEGNGPDGEEETDPEENDWSQYPVIIYTAPTGKAANLLGKRATTPSDAMLGIRTPGFTLHQVIWSYRAFLKPPTEKEKEKLGENGQKKWKFKNVHTVVVDECSLVAVTTFETMISALVAEAKLRRIILLGDVRQLPSIEPGNFLADMFNILKRYGCSFELKTNHRSESQLIVDNATRISLRQYPVFDKERRFILHPVPENQDNNFINDVILNILRKEKELQDDISSQFVTFTNQTINIINAVACTYYNSHTLVDHKNKKIFRQNDKICMKKNGLVTLYERDGREMKAVVKKEGAEDIAEGDIGIADNTIASTQIKNEMSESKESVRLCNGEIFFIDEDFSEIDKQGKETRYLHLNNRDSDDPRKLWVNFREVRKKCKINHSWARTIHTFQGSEAETVVYVLGSTVSWQNWQHVYTAVTRGKKSVHIVGPGDILQKAVQTEERKRLTKLDYQLVEKLPVSYMITASN</sequence>
<keyword evidence="7" id="KW-1185">Reference proteome</keyword>
<evidence type="ECO:0000259" key="5">
    <source>
        <dbReference type="Pfam" id="PF25894"/>
    </source>
</evidence>
<keyword evidence="1" id="KW-0547">Nucleotide-binding</keyword>
<feature type="region of interest" description="Disordered" evidence="3">
    <location>
        <begin position="306"/>
        <end position="369"/>
    </location>
</feature>
<evidence type="ECO:0000256" key="2">
    <source>
        <dbReference type="ARBA" id="ARBA00022840"/>
    </source>
</evidence>
<evidence type="ECO:0000256" key="3">
    <source>
        <dbReference type="SAM" id="MobiDB-lite"/>
    </source>
</evidence>
<dbReference type="GO" id="GO:0003678">
    <property type="term" value="F:DNA helicase activity"/>
    <property type="evidence" value="ECO:0007669"/>
    <property type="project" value="UniProtKB-ARBA"/>
</dbReference>
<proteinExistence type="predicted"/>
<dbReference type="InterPro" id="IPR058839">
    <property type="entry name" value="WHD_HELB"/>
</dbReference>
<dbReference type="EMBL" id="VSWD01000007">
    <property type="protein sequence ID" value="KAK3096494.1"/>
    <property type="molecule type" value="Genomic_DNA"/>
</dbReference>
<evidence type="ECO:0000313" key="6">
    <source>
        <dbReference type="EMBL" id="KAK3096494.1"/>
    </source>
</evidence>
<gene>
    <name evidence="6" type="ORF">FSP39_000695</name>
</gene>
<dbReference type="PANTHER" id="PTHR43788">
    <property type="entry name" value="DNA2/NAM7 HELICASE FAMILY MEMBER"/>
    <property type="match status" value="1"/>
</dbReference>
<reference evidence="6" key="1">
    <citation type="submission" date="2019-08" db="EMBL/GenBank/DDBJ databases">
        <title>The improved chromosome-level genome for the pearl oyster Pinctada fucata martensii using PacBio sequencing and Hi-C.</title>
        <authorList>
            <person name="Zheng Z."/>
        </authorList>
    </citation>
    <scope>NUCLEOTIDE SEQUENCE</scope>
    <source>
        <strain evidence="6">ZZ-2019</strain>
        <tissue evidence="6">Adductor muscle</tissue>
    </source>
</reference>
<dbReference type="AlphaFoldDB" id="A0AA89BW12"/>
<evidence type="ECO:0000313" key="7">
    <source>
        <dbReference type="Proteomes" id="UP001186944"/>
    </source>
</evidence>
<dbReference type="PANTHER" id="PTHR43788:SF6">
    <property type="entry name" value="DNA HELICASE B"/>
    <property type="match status" value="1"/>
</dbReference>
<accession>A0AA89BW12</accession>
<evidence type="ECO:0008006" key="8">
    <source>
        <dbReference type="Google" id="ProtNLM"/>
    </source>
</evidence>
<dbReference type="InterPro" id="IPR027417">
    <property type="entry name" value="P-loop_NTPase"/>
</dbReference>
<dbReference type="Gene3D" id="3.40.50.300">
    <property type="entry name" value="P-loop containing nucleotide triphosphate hydrolases"/>
    <property type="match status" value="2"/>
</dbReference>
<dbReference type="InterPro" id="IPR027785">
    <property type="entry name" value="UvrD-like_helicase_C"/>
</dbReference>
<dbReference type="GO" id="GO:0005524">
    <property type="term" value="F:ATP binding"/>
    <property type="evidence" value="ECO:0007669"/>
    <property type="project" value="UniProtKB-KW"/>
</dbReference>
<dbReference type="Pfam" id="PF13604">
    <property type="entry name" value="AAA_30"/>
    <property type="match status" value="1"/>
</dbReference>
<dbReference type="Pfam" id="PF13538">
    <property type="entry name" value="UvrD_C_2"/>
    <property type="match status" value="1"/>
</dbReference>
<comment type="caution">
    <text evidence="6">The sequence shown here is derived from an EMBL/GenBank/DDBJ whole genome shotgun (WGS) entry which is preliminary data.</text>
</comment>
<evidence type="ECO:0000256" key="1">
    <source>
        <dbReference type="ARBA" id="ARBA00022741"/>
    </source>
</evidence>
<dbReference type="Proteomes" id="UP001186944">
    <property type="component" value="Unassembled WGS sequence"/>
</dbReference>
<dbReference type="CDD" id="cd18809">
    <property type="entry name" value="SF1_C_RecD"/>
    <property type="match status" value="1"/>
</dbReference>